<dbReference type="AlphaFoldDB" id="A0A9Q1QLT7"/>
<keyword evidence="2" id="KW-1185">Reference proteome</keyword>
<protein>
    <submittedName>
        <fullName evidence="1">Uncharacterized protein</fullName>
    </submittedName>
</protein>
<organism evidence="1 2">
    <name type="scientific">Carnegiea gigantea</name>
    <dbReference type="NCBI Taxonomy" id="171969"/>
    <lineage>
        <taxon>Eukaryota</taxon>
        <taxon>Viridiplantae</taxon>
        <taxon>Streptophyta</taxon>
        <taxon>Embryophyta</taxon>
        <taxon>Tracheophyta</taxon>
        <taxon>Spermatophyta</taxon>
        <taxon>Magnoliopsida</taxon>
        <taxon>eudicotyledons</taxon>
        <taxon>Gunneridae</taxon>
        <taxon>Pentapetalae</taxon>
        <taxon>Caryophyllales</taxon>
        <taxon>Cactineae</taxon>
        <taxon>Cactaceae</taxon>
        <taxon>Cactoideae</taxon>
        <taxon>Echinocereeae</taxon>
        <taxon>Carnegiea</taxon>
    </lineage>
</organism>
<name>A0A9Q1QLT7_9CARY</name>
<evidence type="ECO:0000313" key="1">
    <source>
        <dbReference type="EMBL" id="KAJ8446296.1"/>
    </source>
</evidence>
<proteinExistence type="predicted"/>
<sequence>MPQVVFLAMLLNDAMKLGMLCRWMIGVMESALKELQWSTFQAWVDHNRDRILEACPQEADSDRDEEESSGETFKWHLRMASLPARPLSEDYQGLCLSFTLPDAEEVARDFNILQIVQAIFYAMVVKDAVKLSVVNRDVAGDLRLTLKGLRWTSFESWLSVNKYALLEAQLAPGGNLGPANG</sequence>
<comment type="caution">
    <text evidence="1">The sequence shown here is derived from an EMBL/GenBank/DDBJ whole genome shotgun (WGS) entry which is preliminary data.</text>
</comment>
<gene>
    <name evidence="1" type="ORF">Cgig2_005827</name>
</gene>
<accession>A0A9Q1QLT7</accession>
<dbReference type="EMBL" id="JAKOGI010000057">
    <property type="protein sequence ID" value="KAJ8446296.1"/>
    <property type="molecule type" value="Genomic_DNA"/>
</dbReference>
<dbReference type="Proteomes" id="UP001153076">
    <property type="component" value="Unassembled WGS sequence"/>
</dbReference>
<reference evidence="1" key="1">
    <citation type="submission" date="2022-04" db="EMBL/GenBank/DDBJ databases">
        <title>Carnegiea gigantea Genome sequencing and assembly v2.</title>
        <authorList>
            <person name="Copetti D."/>
            <person name="Sanderson M.J."/>
            <person name="Burquez A."/>
            <person name="Wojciechowski M.F."/>
        </authorList>
    </citation>
    <scope>NUCLEOTIDE SEQUENCE</scope>
    <source>
        <strain evidence="1">SGP5-SGP5p</strain>
        <tissue evidence="1">Aerial part</tissue>
    </source>
</reference>
<evidence type="ECO:0000313" key="2">
    <source>
        <dbReference type="Proteomes" id="UP001153076"/>
    </source>
</evidence>